<evidence type="ECO:0000313" key="11">
    <source>
        <dbReference type="Proteomes" id="UP000250140"/>
    </source>
</evidence>
<feature type="region of interest" description="Disordered" evidence="8">
    <location>
        <begin position="66"/>
        <end position="109"/>
    </location>
</feature>
<feature type="compositionally biased region" description="Low complexity" evidence="8">
    <location>
        <begin position="562"/>
        <end position="579"/>
    </location>
</feature>
<reference evidence="10 11" key="1">
    <citation type="journal article" date="2016" name="Nat. Commun.">
        <title>Ectomycorrhizal ecology is imprinted in the genome of the dominant symbiotic fungus Cenococcum geophilum.</title>
        <authorList>
            <consortium name="DOE Joint Genome Institute"/>
            <person name="Peter M."/>
            <person name="Kohler A."/>
            <person name="Ohm R.A."/>
            <person name="Kuo A."/>
            <person name="Krutzmann J."/>
            <person name="Morin E."/>
            <person name="Arend M."/>
            <person name="Barry K.W."/>
            <person name="Binder M."/>
            <person name="Choi C."/>
            <person name="Clum A."/>
            <person name="Copeland A."/>
            <person name="Grisel N."/>
            <person name="Haridas S."/>
            <person name="Kipfer T."/>
            <person name="LaButti K."/>
            <person name="Lindquist E."/>
            <person name="Lipzen A."/>
            <person name="Maire R."/>
            <person name="Meier B."/>
            <person name="Mihaltcheva S."/>
            <person name="Molinier V."/>
            <person name="Murat C."/>
            <person name="Poggeler S."/>
            <person name="Quandt C.A."/>
            <person name="Sperisen C."/>
            <person name="Tritt A."/>
            <person name="Tisserant E."/>
            <person name="Crous P.W."/>
            <person name="Henrissat B."/>
            <person name="Nehls U."/>
            <person name="Egli S."/>
            <person name="Spatafora J.W."/>
            <person name="Grigoriev I.V."/>
            <person name="Martin F.M."/>
        </authorList>
    </citation>
    <scope>NUCLEOTIDE SEQUENCE [LARGE SCALE GENOMIC DNA]</scope>
    <source>
        <strain evidence="10 11">CBS 207.34</strain>
    </source>
</reference>
<keyword evidence="7" id="KW-0539">Nucleus</keyword>
<gene>
    <name evidence="10" type="ORF">AOQ84DRAFT_336216</name>
</gene>
<feature type="compositionally biased region" description="Low complexity" evidence="8">
    <location>
        <begin position="199"/>
        <end position="214"/>
    </location>
</feature>
<feature type="compositionally biased region" description="Basic and acidic residues" evidence="8">
    <location>
        <begin position="706"/>
        <end position="748"/>
    </location>
</feature>
<feature type="compositionally biased region" description="Polar residues" evidence="8">
    <location>
        <begin position="588"/>
        <end position="605"/>
    </location>
</feature>
<dbReference type="GO" id="GO:0005634">
    <property type="term" value="C:nucleus"/>
    <property type="evidence" value="ECO:0007669"/>
    <property type="project" value="UniProtKB-SubCell"/>
</dbReference>
<feature type="region of interest" description="Disordered" evidence="8">
    <location>
        <begin position="694"/>
        <end position="1094"/>
    </location>
</feature>
<sequence length="1282" mass="141381">MALRSKVPPVGSAQWILSERQQANRFVEEEVEEYTFSVRNEMEWLNEHMAEIFSSNQLNVTDIFKTPGKLRGKTPRTARKRNPLETRPPLTDVFAPNPQNPQFAPSPSQKTQFYKNVAQFQVAEDQETRAPAPAARPQISTGVGKENTDSGYHGTSEDEMAVDRAPAFAKPPVWDQVPEPTQSTQETVPDTQEFAQIFTQETAQSTQATEQSTQGPAAEERRTTEESFVSAKEVFGSKNHSKEDLHDDDDDDATIPDEDMNLLPSEPILQPEITASKSKARSEQFSISAETASALDSIMQQTEDIQNQMDIDDVRSPSDGSSPVKPLVRKSSLTFASLPAREPLVSKKSMGNRVSRTSHIDQSKARGSQFGRFTGGKSLGGSQYAQMTESHHDDPMDLDSDTRPELTREESETTKIHNKTSTQRLHERINMLGQSKERESSKSGSQNISSSQPNYPQLPTTESEKPKTTATVVQPLEKETNTPPLDDDTEEEDDDWIAPIKSAVGATNGPRPQLFKSNTTEVMEHIHAKINVGLEPGPYPIEPKSPSRGNSPFRAFGKFGHSKSASASAISSPTKSSMAPEVGHSKGISVSNPDLSTVLESTTPAGSPVGRKYMDGPISASKAKLYSALKAAKEKFIGSSAASAQVKLDALSPGPNRQRLQMQGPSLEEVLSPNRVGNASAVLYPNLQASIKEAVPISVVPGSPVKETEGRRTRSSSEREGKRKEREAKEKHRVAEDLEKMREKERQKAATHFQKAKAAAKEPVVVPQEPQGRSGAVSGAEATASQDERPNSADEMPPPPPPKSLLPTGQAQKLREARRLVKPTKDALPKAKPPVIRVNLTGNRFGQPTAPVAQPQQPKQQNVAAKQSNESFKSSTSSQPPAPRMNRALAAAANKKKEEERKAAEKEQKRRELEQKRAEKIEEERIERERKAAEQREQEAKKARAAQKQAVEVKQRQQPTRPQSRLDNNLANALQQEKSQAQAHPRGDLGAARPISRMHTVQEQTRPVPQINPAKPPKRIFQPEEDEPIQRSTIQRAGPSFQQLDSKRRKTIDEDEEQGNSRPSVKAPPIRHSNIRKDGPNKFPTGYMPAPQSNSTMLKTATAHAHLQHSKSGHANEMAKFANGKIPFADAPNPPAGSSSHHAQTYKTPARGGPSTAPTTAAKSSPHYPNGENIALPEIATDSEDEDSETEFQAPSWVNSPALRELLTQQQLVDPEQVFGPIAPLQMEQVFQNKDRHKQFRPRTSSANWSGTDQLTEEDRRKDREARERMMRDGGWQFHPGT</sequence>
<feature type="compositionally biased region" description="Basic and acidic residues" evidence="8">
    <location>
        <begin position="813"/>
        <end position="829"/>
    </location>
</feature>
<feature type="compositionally biased region" description="Polar residues" evidence="8">
    <location>
        <begin position="959"/>
        <end position="982"/>
    </location>
</feature>
<organism evidence="10 11">
    <name type="scientific">Glonium stellatum</name>
    <dbReference type="NCBI Taxonomy" id="574774"/>
    <lineage>
        <taxon>Eukaryota</taxon>
        <taxon>Fungi</taxon>
        <taxon>Dikarya</taxon>
        <taxon>Ascomycota</taxon>
        <taxon>Pezizomycotina</taxon>
        <taxon>Dothideomycetes</taxon>
        <taxon>Pleosporomycetidae</taxon>
        <taxon>Gloniales</taxon>
        <taxon>Gloniaceae</taxon>
        <taxon>Glonium</taxon>
    </lineage>
</organism>
<feature type="region of interest" description="Disordered" evidence="8">
    <location>
        <begin position="125"/>
        <end position="284"/>
    </location>
</feature>
<dbReference type="Proteomes" id="UP000250140">
    <property type="component" value="Unassembled WGS sequence"/>
</dbReference>
<evidence type="ECO:0000256" key="8">
    <source>
        <dbReference type="SAM" id="MobiDB-lite"/>
    </source>
</evidence>
<feature type="compositionally biased region" description="Basic and acidic residues" evidence="8">
    <location>
        <begin position="895"/>
        <end position="942"/>
    </location>
</feature>
<feature type="compositionally biased region" description="Acidic residues" evidence="8">
    <location>
        <begin position="246"/>
        <end position="260"/>
    </location>
</feature>
<feature type="compositionally biased region" description="Polar residues" evidence="8">
    <location>
        <begin position="868"/>
        <end position="879"/>
    </location>
</feature>
<feature type="compositionally biased region" description="Polar residues" evidence="8">
    <location>
        <begin position="1242"/>
        <end position="1254"/>
    </location>
</feature>
<feature type="compositionally biased region" description="Acidic residues" evidence="8">
    <location>
        <begin position="485"/>
        <end position="496"/>
    </location>
</feature>
<feature type="region of interest" description="Disordered" evidence="8">
    <location>
        <begin position="1125"/>
        <end position="1197"/>
    </location>
</feature>
<accession>A0A8E2JVP5</accession>
<feature type="compositionally biased region" description="Basic and acidic residues" evidence="8">
    <location>
        <begin position="389"/>
        <end position="415"/>
    </location>
</feature>
<feature type="compositionally biased region" description="Low complexity" evidence="8">
    <location>
        <begin position="946"/>
        <end position="958"/>
    </location>
</feature>
<keyword evidence="5" id="KW-0159">Chromosome partition</keyword>
<evidence type="ECO:0000256" key="6">
    <source>
        <dbReference type="ARBA" id="ARBA00023212"/>
    </source>
</evidence>
<feature type="domain" description="Inner centromere protein ARK-binding" evidence="9">
    <location>
        <begin position="1178"/>
        <end position="1231"/>
    </location>
</feature>
<feature type="compositionally biased region" description="Polar residues" evidence="8">
    <location>
        <begin position="273"/>
        <end position="284"/>
    </location>
</feature>
<proteinExistence type="inferred from homology"/>
<keyword evidence="11" id="KW-1185">Reference proteome</keyword>
<dbReference type="GO" id="GO:0007059">
    <property type="term" value="P:chromosome segregation"/>
    <property type="evidence" value="ECO:0007669"/>
    <property type="project" value="UniProtKB-KW"/>
</dbReference>
<dbReference type="PANTHER" id="PTHR13142:SF1">
    <property type="entry name" value="INNER CENTROMERE PROTEIN"/>
    <property type="match status" value="1"/>
</dbReference>
<name>A0A8E2JVP5_9PEZI</name>
<dbReference type="Pfam" id="PF03941">
    <property type="entry name" value="INCENP_ARK-bind"/>
    <property type="match status" value="1"/>
</dbReference>
<evidence type="ECO:0000256" key="7">
    <source>
        <dbReference type="ARBA" id="ARBA00023242"/>
    </source>
</evidence>
<feature type="compositionally biased region" description="Basic and acidic residues" evidence="8">
    <location>
        <begin position="424"/>
        <end position="441"/>
    </location>
</feature>
<evidence type="ECO:0000259" key="9">
    <source>
        <dbReference type="Pfam" id="PF03941"/>
    </source>
</evidence>
<feature type="compositionally biased region" description="Low complexity" evidence="8">
    <location>
        <begin position="442"/>
        <end position="451"/>
    </location>
</feature>
<evidence type="ECO:0000256" key="3">
    <source>
        <dbReference type="ARBA" id="ARBA00010042"/>
    </source>
</evidence>
<dbReference type="PANTHER" id="PTHR13142">
    <property type="entry name" value="INNER CENTROMERE PROTEIN"/>
    <property type="match status" value="1"/>
</dbReference>
<feature type="compositionally biased region" description="Low complexity" evidence="8">
    <location>
        <begin position="750"/>
        <end position="771"/>
    </location>
</feature>
<evidence type="ECO:0000256" key="2">
    <source>
        <dbReference type="ARBA" id="ARBA00004186"/>
    </source>
</evidence>
<dbReference type="GO" id="GO:0005819">
    <property type="term" value="C:spindle"/>
    <property type="evidence" value="ECO:0007669"/>
    <property type="project" value="UniProtKB-SubCell"/>
</dbReference>
<protein>
    <recommendedName>
        <fullName evidence="9">Inner centromere protein ARK-binding domain-containing protein</fullName>
    </recommendedName>
</protein>
<feature type="compositionally biased region" description="Low complexity" evidence="8">
    <location>
        <begin position="847"/>
        <end position="867"/>
    </location>
</feature>
<feature type="region of interest" description="Disordered" evidence="8">
    <location>
        <begin position="1237"/>
        <end position="1282"/>
    </location>
</feature>
<feature type="compositionally biased region" description="Polar residues" evidence="8">
    <location>
        <begin position="179"/>
        <end position="198"/>
    </location>
</feature>
<feature type="compositionally biased region" description="Polar residues" evidence="8">
    <location>
        <begin position="1030"/>
        <end position="1044"/>
    </location>
</feature>
<evidence type="ECO:0000313" key="10">
    <source>
        <dbReference type="EMBL" id="OCL11238.1"/>
    </source>
</evidence>
<feature type="compositionally biased region" description="Polar residues" evidence="8">
    <location>
        <begin position="100"/>
        <end position="109"/>
    </location>
</feature>
<comment type="similarity">
    <text evidence="3">Belongs to the INCENP family.</text>
</comment>
<keyword evidence="6" id="KW-0206">Cytoskeleton</keyword>
<keyword evidence="4" id="KW-0963">Cytoplasm</keyword>
<feature type="compositionally biased region" description="Basic and acidic residues" evidence="8">
    <location>
        <begin position="1257"/>
        <end position="1272"/>
    </location>
</feature>
<evidence type="ECO:0000256" key="5">
    <source>
        <dbReference type="ARBA" id="ARBA00022829"/>
    </source>
</evidence>
<dbReference type="EMBL" id="KV749092">
    <property type="protein sequence ID" value="OCL11238.1"/>
    <property type="molecule type" value="Genomic_DNA"/>
</dbReference>
<feature type="compositionally biased region" description="Basic residues" evidence="8">
    <location>
        <begin position="68"/>
        <end position="81"/>
    </location>
</feature>
<feature type="region of interest" description="Disordered" evidence="8">
    <location>
        <begin position="302"/>
        <end position="496"/>
    </location>
</feature>
<feature type="region of interest" description="Disordered" evidence="8">
    <location>
        <begin position="533"/>
        <end position="614"/>
    </location>
</feature>
<comment type="subcellular location">
    <subcellularLocation>
        <location evidence="2">Cytoplasm</location>
        <location evidence="2">Cytoskeleton</location>
        <location evidence="2">Spindle</location>
    </subcellularLocation>
    <subcellularLocation>
        <location evidence="1">Nucleus</location>
    </subcellularLocation>
</comment>
<evidence type="ECO:0000256" key="4">
    <source>
        <dbReference type="ARBA" id="ARBA00022490"/>
    </source>
</evidence>
<dbReference type="OrthoDB" id="6123at2759"/>
<dbReference type="InterPro" id="IPR005635">
    <property type="entry name" value="Inner_centromere_prot_ARK-bd"/>
</dbReference>
<feature type="compositionally biased region" description="Polar residues" evidence="8">
    <location>
        <begin position="1136"/>
        <end position="1147"/>
    </location>
</feature>
<feature type="compositionally biased region" description="Acidic residues" evidence="8">
    <location>
        <begin position="1181"/>
        <end position="1190"/>
    </location>
</feature>
<feature type="compositionally biased region" description="Polar residues" evidence="8">
    <location>
        <begin position="452"/>
        <end position="461"/>
    </location>
</feature>
<evidence type="ECO:0000256" key="1">
    <source>
        <dbReference type="ARBA" id="ARBA00004123"/>
    </source>
</evidence>